<evidence type="ECO:0000313" key="4">
    <source>
        <dbReference type="EMBL" id="AWB68133.1"/>
    </source>
</evidence>
<dbReference type="AlphaFoldDB" id="A0A2S0VVC8"/>
<dbReference type="EMBL" id="CP026604">
    <property type="protein sequence ID" value="AWB68133.1"/>
    <property type="molecule type" value="Genomic_DNA"/>
</dbReference>
<accession>A0A2S0VVC8</accession>
<dbReference type="PANTHER" id="PTHR44169:SF6">
    <property type="entry name" value="NADPH-DEPENDENT 1-ACYLDIHYDROXYACETONE PHOSPHATE REDUCTASE"/>
    <property type="match status" value="1"/>
</dbReference>
<dbReference type="PROSITE" id="PS00061">
    <property type="entry name" value="ADH_SHORT"/>
    <property type="match status" value="1"/>
</dbReference>
<sequence>MQSILITGCSSGIGEHVAKRLHQQGYDVLATARQSQDVEKLKQAGLKAYQLDLQNEQSVEQGFIWAVENAQNKQIDVLFNNGAYGQAGALEDISRYWLEQQFACNVFGWHQLSNLCIKHMRQFGSGKIIHNSSVLGIVSMPFRGAYNASKYAIEGLADTQRLELANTNIHVSLIEPGPILSQFRANAMAQIEKSVDIENSVYTQQYQGILNRLKKEGPAAPFTLPPEAVYKRVERILKSNKPKPRYYVTFPTYLFGFLKRILPATWLDKIIGSVKD</sequence>
<dbReference type="Gene3D" id="3.40.50.720">
    <property type="entry name" value="NAD(P)-binding Rossmann-like Domain"/>
    <property type="match status" value="1"/>
</dbReference>
<dbReference type="GO" id="GO:0016491">
    <property type="term" value="F:oxidoreductase activity"/>
    <property type="evidence" value="ECO:0007669"/>
    <property type="project" value="UniProtKB-KW"/>
</dbReference>
<evidence type="ECO:0000256" key="2">
    <source>
        <dbReference type="ARBA" id="ARBA00023002"/>
    </source>
</evidence>
<gene>
    <name evidence="4" type="ORF">C2869_17675</name>
</gene>
<protein>
    <submittedName>
        <fullName evidence="4">Short-chain dehydrogenase</fullName>
    </submittedName>
</protein>
<keyword evidence="5" id="KW-1185">Reference proteome</keyword>
<evidence type="ECO:0000256" key="3">
    <source>
        <dbReference type="RuleBase" id="RU000363"/>
    </source>
</evidence>
<dbReference type="OrthoDB" id="9775296at2"/>
<evidence type="ECO:0000313" key="5">
    <source>
        <dbReference type="Proteomes" id="UP000244441"/>
    </source>
</evidence>
<dbReference type="PRINTS" id="PR00080">
    <property type="entry name" value="SDRFAMILY"/>
</dbReference>
<dbReference type="InterPro" id="IPR036291">
    <property type="entry name" value="NAD(P)-bd_dom_sf"/>
</dbReference>
<proteinExistence type="inferred from homology"/>
<dbReference type="KEGG" id="cate:C2869_17675"/>
<reference evidence="4 5" key="1">
    <citation type="submission" date="2018-01" db="EMBL/GenBank/DDBJ databases">
        <title>Genome sequence of a Cantenovulum-like bacteria.</title>
        <authorList>
            <person name="Tan W.R."/>
            <person name="Lau N.-S."/>
            <person name="Go F."/>
            <person name="Amirul A.-A.A."/>
        </authorList>
    </citation>
    <scope>NUCLEOTIDE SEQUENCE [LARGE SCALE GENOMIC DNA]</scope>
    <source>
        <strain evidence="4 5">CCB-QB4</strain>
    </source>
</reference>
<dbReference type="RefSeq" id="WP_108604198.1">
    <property type="nucleotide sequence ID" value="NZ_CP026604.1"/>
</dbReference>
<dbReference type="InterPro" id="IPR020904">
    <property type="entry name" value="Sc_DH/Rdtase_CS"/>
</dbReference>
<dbReference type="InterPro" id="IPR002347">
    <property type="entry name" value="SDR_fam"/>
</dbReference>
<dbReference type="PANTHER" id="PTHR44169">
    <property type="entry name" value="NADPH-DEPENDENT 1-ACYLDIHYDROXYACETONE PHOSPHATE REDUCTASE"/>
    <property type="match status" value="1"/>
</dbReference>
<organism evidence="4 5">
    <name type="scientific">Saccharobesus litoralis</name>
    <dbReference type="NCBI Taxonomy" id="2172099"/>
    <lineage>
        <taxon>Bacteria</taxon>
        <taxon>Pseudomonadati</taxon>
        <taxon>Pseudomonadota</taxon>
        <taxon>Gammaproteobacteria</taxon>
        <taxon>Alteromonadales</taxon>
        <taxon>Alteromonadaceae</taxon>
        <taxon>Saccharobesus</taxon>
    </lineage>
</organism>
<comment type="similarity">
    <text evidence="1 3">Belongs to the short-chain dehydrogenases/reductases (SDR) family.</text>
</comment>
<name>A0A2S0VVC8_9ALTE</name>
<dbReference type="CDD" id="cd05374">
    <property type="entry name" value="17beta-HSD-like_SDR_c"/>
    <property type="match status" value="1"/>
</dbReference>
<dbReference type="PRINTS" id="PR00081">
    <property type="entry name" value="GDHRDH"/>
</dbReference>
<keyword evidence="2" id="KW-0560">Oxidoreductase</keyword>
<dbReference type="Pfam" id="PF00106">
    <property type="entry name" value="adh_short"/>
    <property type="match status" value="1"/>
</dbReference>
<dbReference type="Proteomes" id="UP000244441">
    <property type="component" value="Chromosome"/>
</dbReference>
<dbReference type="SUPFAM" id="SSF51735">
    <property type="entry name" value="NAD(P)-binding Rossmann-fold domains"/>
    <property type="match status" value="1"/>
</dbReference>
<evidence type="ECO:0000256" key="1">
    <source>
        <dbReference type="ARBA" id="ARBA00006484"/>
    </source>
</evidence>